<dbReference type="Pfam" id="PF01636">
    <property type="entry name" value="APH"/>
    <property type="match status" value="1"/>
</dbReference>
<comment type="caution">
    <text evidence="2">The sequence shown here is derived from an EMBL/GenBank/DDBJ whole genome shotgun (WGS) entry which is preliminary data.</text>
</comment>
<dbReference type="SUPFAM" id="SSF56112">
    <property type="entry name" value="Protein kinase-like (PK-like)"/>
    <property type="match status" value="1"/>
</dbReference>
<dbReference type="InterPro" id="IPR011009">
    <property type="entry name" value="Kinase-like_dom_sf"/>
</dbReference>
<reference evidence="2 3" key="1">
    <citation type="journal article" date="2015" name="BMC Genomics">
        <title>The genome of the truffle-parasite Tolypocladium ophioglossoides and the evolution of antifungal peptaibiotics.</title>
        <authorList>
            <person name="Quandt C.A."/>
            <person name="Bushley K.E."/>
            <person name="Spatafora J.W."/>
        </authorList>
    </citation>
    <scope>NUCLEOTIDE SEQUENCE [LARGE SCALE GENOMIC DNA]</scope>
    <source>
        <strain evidence="2 3">CBS 100239</strain>
    </source>
</reference>
<sequence>MHIAQLMFQHNDAVVSEDDCRNKYVARQIFRRLAIQRRLSTFGFSYDCWSVQSPKIPGSTLLPAPSSSENFRLWDDDFRAGNILLTSSDKIAALIDWEFTYVGPTQFSLDPPWWLLLETAEMWLFGMDDWCEVYQKRLKTWLAAMRKAEVRDG</sequence>
<dbReference type="OrthoDB" id="4936486at2759"/>
<organism evidence="2 3">
    <name type="scientific">Tolypocladium ophioglossoides (strain CBS 100239)</name>
    <name type="common">Snaketongue truffleclub</name>
    <name type="synonym">Elaphocordyceps ophioglossoides</name>
    <dbReference type="NCBI Taxonomy" id="1163406"/>
    <lineage>
        <taxon>Eukaryota</taxon>
        <taxon>Fungi</taxon>
        <taxon>Dikarya</taxon>
        <taxon>Ascomycota</taxon>
        <taxon>Pezizomycotina</taxon>
        <taxon>Sordariomycetes</taxon>
        <taxon>Hypocreomycetidae</taxon>
        <taxon>Hypocreales</taxon>
        <taxon>Ophiocordycipitaceae</taxon>
        <taxon>Tolypocladium</taxon>
    </lineage>
</organism>
<evidence type="ECO:0000259" key="1">
    <source>
        <dbReference type="Pfam" id="PF01636"/>
    </source>
</evidence>
<dbReference type="Proteomes" id="UP000036947">
    <property type="component" value="Unassembled WGS sequence"/>
</dbReference>
<evidence type="ECO:0000313" key="3">
    <source>
        <dbReference type="Proteomes" id="UP000036947"/>
    </source>
</evidence>
<dbReference type="EMBL" id="LFRF01000034">
    <property type="protein sequence ID" value="KND87585.1"/>
    <property type="molecule type" value="Genomic_DNA"/>
</dbReference>
<protein>
    <recommendedName>
        <fullName evidence="1">Aminoglycoside phosphotransferase domain-containing protein</fullName>
    </recommendedName>
</protein>
<name>A0A0L0N1C7_TOLOC</name>
<evidence type="ECO:0000313" key="2">
    <source>
        <dbReference type="EMBL" id="KND87585.1"/>
    </source>
</evidence>
<dbReference type="AlphaFoldDB" id="A0A0L0N1C7"/>
<gene>
    <name evidence="2" type="ORF">TOPH_07773</name>
</gene>
<keyword evidence="3" id="KW-1185">Reference proteome</keyword>
<dbReference type="STRING" id="1163406.A0A0L0N1C7"/>
<proteinExistence type="predicted"/>
<accession>A0A0L0N1C7</accession>
<dbReference type="InterPro" id="IPR002575">
    <property type="entry name" value="Aminoglycoside_PTrfase"/>
</dbReference>
<feature type="domain" description="Aminoglycoside phosphotransferase" evidence="1">
    <location>
        <begin position="76"/>
        <end position="147"/>
    </location>
</feature>